<dbReference type="GO" id="GO:0006355">
    <property type="term" value="P:regulation of DNA-templated transcription"/>
    <property type="evidence" value="ECO:0007669"/>
    <property type="project" value="InterPro"/>
</dbReference>
<dbReference type="EMBL" id="QRHA01000001">
    <property type="protein sequence ID" value="RDV29119.1"/>
    <property type="molecule type" value="Genomic_DNA"/>
</dbReference>
<dbReference type="AlphaFoldDB" id="A0A3D8ME30"/>
<dbReference type="InterPro" id="IPR001867">
    <property type="entry name" value="OmpR/PhoB-type_DNA-bd"/>
</dbReference>
<dbReference type="OrthoDB" id="9180348at2"/>
<dbReference type="PROSITE" id="PS50005">
    <property type="entry name" value="TPR"/>
    <property type="match status" value="1"/>
</dbReference>
<dbReference type="InterPro" id="IPR036388">
    <property type="entry name" value="WH-like_DNA-bd_sf"/>
</dbReference>
<feature type="domain" description="OmpR/PhoB-type" evidence="4">
    <location>
        <begin position="4"/>
        <end position="102"/>
    </location>
</feature>
<dbReference type="Gene3D" id="1.25.40.10">
    <property type="entry name" value="Tetratricopeptide repeat domain"/>
    <property type="match status" value="2"/>
</dbReference>
<dbReference type="Pfam" id="PF00486">
    <property type="entry name" value="Trans_reg_C"/>
    <property type="match status" value="1"/>
</dbReference>
<keyword evidence="2" id="KW-0802">TPR repeat</keyword>
<dbReference type="Gene3D" id="1.10.10.10">
    <property type="entry name" value="Winged helix-like DNA-binding domain superfamily/Winged helix DNA-binding domain"/>
    <property type="match status" value="1"/>
</dbReference>
<dbReference type="SUPFAM" id="SSF48452">
    <property type="entry name" value="TPR-like"/>
    <property type="match status" value="1"/>
</dbReference>
<feature type="repeat" description="TPR" evidence="2">
    <location>
        <begin position="382"/>
        <end position="415"/>
    </location>
</feature>
<sequence length="543" mass="60008">MTAIMNFTFDHFELDTTSYQLRSNGEPQAIEPQVFNLLAYLLQHRERIVSKSELMDTLWAGKIISESTLSSCVKAARKAIGDGGKTQKYIATVNRRGFRFISPVREQAAVKNSTMLPDSSDQQGGVNELLRQSALAGSEENGNVCLFPIRNLAPDKRIVIAVLPFQCLGADLVSFFAETLYEEINIHLARTPGFLVTSRNSGAYYRANPASQSNIARELGAQYIVDGSVASLGDRLTLSVKLLETESDRVLWGVRKNFPLESLGEQLEDIILNITSAIEPEINRVELACLRKRRQVDLAAWELYRQGHAVLGLKGWSEESFEECADLLRHAIAKDPELAFAHAYLALTLAIGHLVGLVNHDGWHEEALAAAEKAIALDSQDPDVLGYVGCAFSDMGDFFRGIKLLERCVELDPSNAQGWAALGAAQLQTGNEEGFKNMYHGIRISPRDNRIGAWGALLARGLLSYGRVDEAIEVAQNACAFDDKIFLPRVVLGVALAQADQPEAAARAFEDARRIRPKLTISDIQRFVKPEEMQKMQDYALLS</sequence>
<dbReference type="InterPro" id="IPR016032">
    <property type="entry name" value="Sig_transdc_resp-reg_C-effctor"/>
</dbReference>
<organism evidence="5 6">
    <name type="scientific">Alteromonas aestuariivivens</name>
    <dbReference type="NCBI Taxonomy" id="1938339"/>
    <lineage>
        <taxon>Bacteria</taxon>
        <taxon>Pseudomonadati</taxon>
        <taxon>Pseudomonadota</taxon>
        <taxon>Gammaproteobacteria</taxon>
        <taxon>Alteromonadales</taxon>
        <taxon>Alteromonadaceae</taxon>
        <taxon>Alteromonas/Salinimonas group</taxon>
        <taxon>Alteromonas</taxon>
    </lineage>
</organism>
<dbReference type="InterPro" id="IPR011990">
    <property type="entry name" value="TPR-like_helical_dom_sf"/>
</dbReference>
<evidence type="ECO:0000313" key="5">
    <source>
        <dbReference type="EMBL" id="RDV29119.1"/>
    </source>
</evidence>
<comment type="caution">
    <text evidence="5">The sequence shown here is derived from an EMBL/GenBank/DDBJ whole genome shotgun (WGS) entry which is preliminary data.</text>
</comment>
<dbReference type="InterPro" id="IPR019734">
    <property type="entry name" value="TPR_rpt"/>
</dbReference>
<evidence type="ECO:0000259" key="4">
    <source>
        <dbReference type="PROSITE" id="PS51755"/>
    </source>
</evidence>
<dbReference type="CDD" id="cd00383">
    <property type="entry name" value="trans_reg_C"/>
    <property type="match status" value="1"/>
</dbReference>
<feature type="DNA-binding region" description="OmpR/PhoB-type" evidence="3">
    <location>
        <begin position="4"/>
        <end position="102"/>
    </location>
</feature>
<evidence type="ECO:0000256" key="2">
    <source>
        <dbReference type="PROSITE-ProRule" id="PRU00339"/>
    </source>
</evidence>
<keyword evidence="1 3" id="KW-0238">DNA-binding</keyword>
<name>A0A3D8ME30_9ALTE</name>
<proteinExistence type="predicted"/>
<dbReference type="GO" id="GO:0000160">
    <property type="term" value="P:phosphorelay signal transduction system"/>
    <property type="evidence" value="ECO:0007669"/>
    <property type="project" value="InterPro"/>
</dbReference>
<accession>A0A3D8ME30</accession>
<gene>
    <name evidence="5" type="ORF">DXV75_01260</name>
</gene>
<dbReference type="SMART" id="SM00862">
    <property type="entry name" value="Trans_reg_C"/>
    <property type="match status" value="1"/>
</dbReference>
<dbReference type="SUPFAM" id="SSF46894">
    <property type="entry name" value="C-terminal effector domain of the bipartite response regulators"/>
    <property type="match status" value="1"/>
</dbReference>
<dbReference type="Gene3D" id="3.40.50.10070">
    <property type="entry name" value="TolB, N-terminal domain"/>
    <property type="match status" value="1"/>
</dbReference>
<dbReference type="Proteomes" id="UP000256561">
    <property type="component" value="Unassembled WGS sequence"/>
</dbReference>
<evidence type="ECO:0000313" key="6">
    <source>
        <dbReference type="Proteomes" id="UP000256561"/>
    </source>
</evidence>
<protein>
    <recommendedName>
        <fullName evidence="4">OmpR/PhoB-type domain-containing protein</fullName>
    </recommendedName>
</protein>
<dbReference type="PANTHER" id="PTHR12558">
    <property type="entry name" value="CELL DIVISION CYCLE 16,23,27"/>
    <property type="match status" value="1"/>
</dbReference>
<keyword evidence="6" id="KW-1185">Reference proteome</keyword>
<dbReference type="SUPFAM" id="SSF52964">
    <property type="entry name" value="TolB, N-terminal domain"/>
    <property type="match status" value="1"/>
</dbReference>
<dbReference type="PANTHER" id="PTHR12558:SF33">
    <property type="entry name" value="BLL7664 PROTEIN"/>
    <property type="match status" value="1"/>
</dbReference>
<evidence type="ECO:0000256" key="1">
    <source>
        <dbReference type="ARBA" id="ARBA00023125"/>
    </source>
</evidence>
<dbReference type="PROSITE" id="PS51755">
    <property type="entry name" value="OMPR_PHOB"/>
    <property type="match status" value="1"/>
</dbReference>
<dbReference type="GO" id="GO:0003677">
    <property type="term" value="F:DNA binding"/>
    <property type="evidence" value="ECO:0007669"/>
    <property type="project" value="UniProtKB-UniRule"/>
</dbReference>
<evidence type="ECO:0000256" key="3">
    <source>
        <dbReference type="PROSITE-ProRule" id="PRU01091"/>
    </source>
</evidence>
<reference evidence="6" key="1">
    <citation type="submission" date="2018-08" db="EMBL/GenBank/DDBJ databases">
        <authorList>
            <person name="Zhang J."/>
            <person name="Du Z.-J."/>
        </authorList>
    </citation>
    <scope>NUCLEOTIDE SEQUENCE [LARGE SCALE GENOMIC DNA]</scope>
    <source>
        <strain evidence="6">KCTC 52655</strain>
    </source>
</reference>